<dbReference type="RefSeq" id="WP_143522000.1">
    <property type="nucleotide sequence ID" value="NZ_CP013011.1"/>
</dbReference>
<accession>A0A0P0N2L6</accession>
<dbReference type="KEGG" id="pdl:Pyrde_1103"/>
<evidence type="ECO:0000313" key="2">
    <source>
        <dbReference type="Proteomes" id="UP000058613"/>
    </source>
</evidence>
<protein>
    <submittedName>
        <fullName evidence="1">Uncharacterized protein</fullName>
    </submittedName>
</protein>
<dbReference type="STRING" id="1273541.Pyrde_1103"/>
<sequence length="137" mass="15435">MPCPWFRGGLCTSPKLSRPSSAVTSPTRCQGNEAEYVACQFYVEPDSGSKRRSPLESGVKPAIAQQLRPYPPIHLLHSKPRSRCPFIKIYDYSGGYLAQCQVLGRLLTRSEAETCEKYWSSCPFYRMGLHQRSAEEA</sequence>
<dbReference type="GeneID" id="42878332"/>
<dbReference type="Proteomes" id="UP000058613">
    <property type="component" value="Chromosome"/>
</dbReference>
<dbReference type="EMBL" id="CP013011">
    <property type="protein sequence ID" value="ALL01151.1"/>
    <property type="molecule type" value="Genomic_DNA"/>
</dbReference>
<gene>
    <name evidence="1" type="ORF">Pyrde_1103</name>
</gene>
<evidence type="ECO:0000313" key="1">
    <source>
        <dbReference type="EMBL" id="ALL01151.1"/>
    </source>
</evidence>
<organism evidence="1 2">
    <name type="scientific">Pyrodictium delaneyi</name>
    <dbReference type="NCBI Taxonomy" id="1273541"/>
    <lineage>
        <taxon>Archaea</taxon>
        <taxon>Thermoproteota</taxon>
        <taxon>Thermoprotei</taxon>
        <taxon>Desulfurococcales</taxon>
        <taxon>Pyrodictiaceae</taxon>
        <taxon>Pyrodictium</taxon>
    </lineage>
</organism>
<name>A0A0P0N2L6_9CREN</name>
<reference evidence="1 2" key="1">
    <citation type="submission" date="2015-10" db="EMBL/GenBank/DDBJ databases">
        <title>Complete genome sequence of hyperthermophilic archaeon Pyrodictium delaneyi Su06.</title>
        <authorList>
            <person name="Jung J.-H."/>
            <person name="Lin J."/>
            <person name="Holden J.F."/>
            <person name="Park C.-S."/>
        </authorList>
    </citation>
    <scope>NUCLEOTIDE SEQUENCE [LARGE SCALE GENOMIC DNA]</scope>
    <source>
        <strain evidence="1 2">Su06</strain>
    </source>
</reference>
<dbReference type="OrthoDB" id="45678at2157"/>
<dbReference type="AlphaFoldDB" id="A0A0P0N2L6"/>
<proteinExistence type="predicted"/>